<dbReference type="PANTHER" id="PTHR36310">
    <property type="entry name" value="CYCLIN-DEPENDENT PROTEIN KINASE INHIBITOR SMR11"/>
    <property type="match status" value="1"/>
</dbReference>
<dbReference type="InterPro" id="IPR038971">
    <property type="entry name" value="SMR11/SMR16"/>
</dbReference>
<organism evidence="2 3">
    <name type="scientific">Castanea mollissima</name>
    <name type="common">Chinese chestnut</name>
    <dbReference type="NCBI Taxonomy" id="60419"/>
    <lineage>
        <taxon>Eukaryota</taxon>
        <taxon>Viridiplantae</taxon>
        <taxon>Streptophyta</taxon>
        <taxon>Embryophyta</taxon>
        <taxon>Tracheophyta</taxon>
        <taxon>Spermatophyta</taxon>
        <taxon>Magnoliopsida</taxon>
        <taxon>eudicotyledons</taxon>
        <taxon>Gunneridae</taxon>
        <taxon>Pentapetalae</taxon>
        <taxon>rosids</taxon>
        <taxon>fabids</taxon>
        <taxon>Fagales</taxon>
        <taxon>Fagaceae</taxon>
        <taxon>Castanea</taxon>
    </lineage>
</organism>
<comment type="caution">
    <text evidence="2">The sequence shown here is derived from an EMBL/GenBank/DDBJ whole genome shotgun (WGS) entry which is preliminary data.</text>
</comment>
<name>A0A8J4RA86_9ROSI</name>
<keyword evidence="3" id="KW-1185">Reference proteome</keyword>
<reference evidence="2" key="1">
    <citation type="submission" date="2020-03" db="EMBL/GenBank/DDBJ databases">
        <title>Castanea mollissima Vanexum genome sequencing.</title>
        <authorList>
            <person name="Staton M."/>
        </authorList>
    </citation>
    <scope>NUCLEOTIDE SEQUENCE</scope>
    <source>
        <tissue evidence="2">Leaf</tissue>
    </source>
</reference>
<evidence type="ECO:0000313" key="2">
    <source>
        <dbReference type="EMBL" id="KAF3963080.1"/>
    </source>
</evidence>
<gene>
    <name evidence="2" type="ORF">CMV_012502</name>
</gene>
<proteinExistence type="predicted"/>
<feature type="compositionally biased region" description="Basic and acidic residues" evidence="1">
    <location>
        <begin position="132"/>
        <end position="141"/>
    </location>
</feature>
<accession>A0A8J4RA86</accession>
<dbReference type="PANTHER" id="PTHR36310:SF1">
    <property type="entry name" value="CYCLIN-DEPENDENT PROTEIN KINASE INHIBITOR SMR11"/>
    <property type="match status" value="1"/>
</dbReference>
<protein>
    <submittedName>
        <fullName evidence="2">Uncharacterized protein</fullName>
    </submittedName>
</protein>
<evidence type="ECO:0000256" key="1">
    <source>
        <dbReference type="SAM" id="MobiDB-lite"/>
    </source>
</evidence>
<dbReference type="OrthoDB" id="777328at2759"/>
<feature type="region of interest" description="Disordered" evidence="1">
    <location>
        <begin position="96"/>
        <end position="149"/>
    </location>
</feature>
<dbReference type="EMBL" id="JRKL02001602">
    <property type="protein sequence ID" value="KAF3963080.1"/>
    <property type="molecule type" value="Genomic_DNA"/>
</dbReference>
<dbReference type="AlphaFoldDB" id="A0A8J4RA86"/>
<dbReference type="Proteomes" id="UP000737018">
    <property type="component" value="Unassembled WGS sequence"/>
</dbReference>
<sequence length="273" mass="29726">MLYVWSSKLETESLETLFGFCSSNRRCATFLGQIFLNRNTLTLSWLFCIIAGPGLMDSESPPEESKKIVNSVVKSDEVCQMETRENVTEAPAVLDGTVSLGPITPDSDREIGDFPIDSNSNSNREDDPTDDSSPRTPKDGVFDPFAPGPDDKALAPLCNKYPHEPKGIVARRLDFHSSVVAVEAGDCGDGAEPLSDEEMFESVYENLLEAILSKQTEDVASEISNVYLDSDGCRTPPFAPRLTGIADTCPGPPIKPAGQSRNIDLGLCRKLEF</sequence>
<evidence type="ECO:0000313" key="3">
    <source>
        <dbReference type="Proteomes" id="UP000737018"/>
    </source>
</evidence>